<dbReference type="Proteomes" id="UP000596742">
    <property type="component" value="Unassembled WGS sequence"/>
</dbReference>
<comment type="caution">
    <text evidence="2">The sequence shown here is derived from an EMBL/GenBank/DDBJ whole genome shotgun (WGS) entry which is preliminary data.</text>
</comment>
<evidence type="ECO:0000313" key="3">
    <source>
        <dbReference type="Proteomes" id="UP000596742"/>
    </source>
</evidence>
<feature type="non-terminal residue" evidence="2">
    <location>
        <position position="1"/>
    </location>
</feature>
<proteinExistence type="predicted"/>
<keyword evidence="3" id="KW-1185">Reference proteome</keyword>
<accession>A0A8B6GDJ1</accession>
<sequence length="69" mass="7660">KKKGYQSDVKQVIKGTHIDQDTSPGSKEPVSLTLEPVISIYNTLEEDFFIFLAMAAILPSQAPDLEQTH</sequence>
<dbReference type="AlphaFoldDB" id="A0A8B6GDJ1"/>
<evidence type="ECO:0000256" key="1">
    <source>
        <dbReference type="SAM" id="MobiDB-lite"/>
    </source>
</evidence>
<reference evidence="2" key="1">
    <citation type="submission" date="2018-11" db="EMBL/GenBank/DDBJ databases">
        <authorList>
            <person name="Alioto T."/>
            <person name="Alioto T."/>
        </authorList>
    </citation>
    <scope>NUCLEOTIDE SEQUENCE</scope>
</reference>
<evidence type="ECO:0000313" key="2">
    <source>
        <dbReference type="EMBL" id="VDI62604.1"/>
    </source>
</evidence>
<gene>
    <name evidence="2" type="ORF">MGAL_10B032000</name>
</gene>
<feature type="non-terminal residue" evidence="2">
    <location>
        <position position="69"/>
    </location>
</feature>
<feature type="region of interest" description="Disordered" evidence="1">
    <location>
        <begin position="1"/>
        <end position="29"/>
    </location>
</feature>
<name>A0A8B6GDJ1_MYTGA</name>
<protein>
    <submittedName>
        <fullName evidence="2">Uncharacterized protein</fullName>
    </submittedName>
</protein>
<organism evidence="2 3">
    <name type="scientific">Mytilus galloprovincialis</name>
    <name type="common">Mediterranean mussel</name>
    <dbReference type="NCBI Taxonomy" id="29158"/>
    <lineage>
        <taxon>Eukaryota</taxon>
        <taxon>Metazoa</taxon>
        <taxon>Spiralia</taxon>
        <taxon>Lophotrochozoa</taxon>
        <taxon>Mollusca</taxon>
        <taxon>Bivalvia</taxon>
        <taxon>Autobranchia</taxon>
        <taxon>Pteriomorphia</taxon>
        <taxon>Mytilida</taxon>
        <taxon>Mytiloidea</taxon>
        <taxon>Mytilidae</taxon>
        <taxon>Mytilinae</taxon>
        <taxon>Mytilus</taxon>
    </lineage>
</organism>
<dbReference type="EMBL" id="UYJE01008280">
    <property type="protein sequence ID" value="VDI62604.1"/>
    <property type="molecule type" value="Genomic_DNA"/>
</dbReference>